<keyword evidence="3 6" id="KW-0133">Cell shape</keyword>
<feature type="active site" description="Proton donor/acceptor" evidence="6">
    <location>
        <position position="243"/>
    </location>
</feature>
<evidence type="ECO:0000256" key="3">
    <source>
        <dbReference type="ARBA" id="ARBA00022960"/>
    </source>
</evidence>
<dbReference type="Pfam" id="PF03734">
    <property type="entry name" value="YkuD"/>
    <property type="match status" value="1"/>
</dbReference>
<evidence type="ECO:0000256" key="1">
    <source>
        <dbReference type="ARBA" id="ARBA00004752"/>
    </source>
</evidence>
<dbReference type="InterPro" id="IPR038063">
    <property type="entry name" value="Transpep_catalytic_dom"/>
</dbReference>
<accession>A0ABT9R6C2</accession>
<sequence>MKFNGCLAAAALAAVATLTGCAASEARPVPPQALTATGQAGTGAAAATDQAGTGAVATGQAGTGDGTATDQAGTGAVAVDHAETGAGVEVATVRGPRIAVYKRKGASLPWRELASPNDYGAERVFLVERRDGRWLRVLLPVRPNGSTGWIRADDVTLARTTRRVEIDPTAFRFTVYDGERVLRRGRVATGQAGTPTPPGRYFFTELVRPPDPRGPYGAYAFGLSGFSPTLKRFAGGPGQLAVHGTNDAAAIGTRASHGCVRVGNADITWMAKNLAIGTPVVVKG</sequence>
<dbReference type="PROSITE" id="PS52029">
    <property type="entry name" value="LD_TPASE"/>
    <property type="match status" value="1"/>
</dbReference>
<keyword evidence="2" id="KW-0808">Transferase</keyword>
<dbReference type="InterPro" id="IPR005490">
    <property type="entry name" value="LD_TPept_cat_dom"/>
</dbReference>
<dbReference type="RefSeq" id="WP_306863227.1">
    <property type="nucleotide sequence ID" value="NZ_JAUSRB010000002.1"/>
</dbReference>
<feature type="chain" id="PRO_5046509828" evidence="7">
    <location>
        <begin position="23"/>
        <end position="284"/>
    </location>
</feature>
<evidence type="ECO:0000256" key="4">
    <source>
        <dbReference type="ARBA" id="ARBA00022984"/>
    </source>
</evidence>
<dbReference type="PANTHER" id="PTHR30582">
    <property type="entry name" value="L,D-TRANSPEPTIDASE"/>
    <property type="match status" value="1"/>
</dbReference>
<dbReference type="SUPFAM" id="SSF141523">
    <property type="entry name" value="L,D-transpeptidase catalytic domain-like"/>
    <property type="match status" value="1"/>
</dbReference>
<keyword evidence="7" id="KW-0732">Signal</keyword>
<keyword evidence="4 6" id="KW-0573">Peptidoglycan synthesis</keyword>
<comment type="caution">
    <text evidence="9">The sequence shown here is derived from an EMBL/GenBank/DDBJ whole genome shotgun (WGS) entry which is preliminary data.</text>
</comment>
<gene>
    <name evidence="9" type="ORF">J2S55_004058</name>
</gene>
<feature type="active site" description="Nucleophile" evidence="6">
    <location>
        <position position="259"/>
    </location>
</feature>
<dbReference type="Gene3D" id="2.40.440.10">
    <property type="entry name" value="L,D-transpeptidase catalytic domain-like"/>
    <property type="match status" value="1"/>
</dbReference>
<evidence type="ECO:0000256" key="7">
    <source>
        <dbReference type="SAM" id="SignalP"/>
    </source>
</evidence>
<feature type="signal peptide" evidence="7">
    <location>
        <begin position="1"/>
        <end position="22"/>
    </location>
</feature>
<organism evidence="9 10">
    <name type="scientific">Streptosporangium brasiliense</name>
    <dbReference type="NCBI Taxonomy" id="47480"/>
    <lineage>
        <taxon>Bacteria</taxon>
        <taxon>Bacillati</taxon>
        <taxon>Actinomycetota</taxon>
        <taxon>Actinomycetes</taxon>
        <taxon>Streptosporangiales</taxon>
        <taxon>Streptosporangiaceae</taxon>
        <taxon>Streptosporangium</taxon>
    </lineage>
</organism>
<keyword evidence="5 6" id="KW-0961">Cell wall biogenesis/degradation</keyword>
<name>A0ABT9R6C2_9ACTN</name>
<dbReference type="PANTHER" id="PTHR30582:SF2">
    <property type="entry name" value="L,D-TRANSPEPTIDASE YCIB-RELATED"/>
    <property type="match status" value="1"/>
</dbReference>
<dbReference type="InterPro" id="IPR050979">
    <property type="entry name" value="LD-transpeptidase"/>
</dbReference>
<evidence type="ECO:0000259" key="8">
    <source>
        <dbReference type="PROSITE" id="PS52029"/>
    </source>
</evidence>
<protein>
    <submittedName>
        <fullName evidence="9">Lipoprotein-anchoring transpeptidase ErfK/SrfK</fullName>
    </submittedName>
</protein>
<feature type="domain" description="L,D-TPase catalytic" evidence="8">
    <location>
        <begin position="162"/>
        <end position="283"/>
    </location>
</feature>
<dbReference type="PROSITE" id="PS51257">
    <property type="entry name" value="PROKAR_LIPOPROTEIN"/>
    <property type="match status" value="1"/>
</dbReference>
<evidence type="ECO:0000313" key="9">
    <source>
        <dbReference type="EMBL" id="MDP9864792.1"/>
    </source>
</evidence>
<keyword evidence="9" id="KW-0449">Lipoprotein</keyword>
<proteinExistence type="predicted"/>
<keyword evidence="10" id="KW-1185">Reference proteome</keyword>
<comment type="pathway">
    <text evidence="1 6">Cell wall biogenesis; peptidoglycan biosynthesis.</text>
</comment>
<evidence type="ECO:0000256" key="6">
    <source>
        <dbReference type="PROSITE-ProRule" id="PRU01373"/>
    </source>
</evidence>
<evidence type="ECO:0000313" key="10">
    <source>
        <dbReference type="Proteomes" id="UP001230426"/>
    </source>
</evidence>
<dbReference type="CDD" id="cd16913">
    <property type="entry name" value="YkuD_like"/>
    <property type="match status" value="1"/>
</dbReference>
<dbReference type="EMBL" id="JAUSRB010000002">
    <property type="protein sequence ID" value="MDP9864792.1"/>
    <property type="molecule type" value="Genomic_DNA"/>
</dbReference>
<dbReference type="Proteomes" id="UP001230426">
    <property type="component" value="Unassembled WGS sequence"/>
</dbReference>
<evidence type="ECO:0000256" key="5">
    <source>
        <dbReference type="ARBA" id="ARBA00023316"/>
    </source>
</evidence>
<evidence type="ECO:0000256" key="2">
    <source>
        <dbReference type="ARBA" id="ARBA00022679"/>
    </source>
</evidence>
<reference evidence="9 10" key="1">
    <citation type="submission" date="2023-07" db="EMBL/GenBank/DDBJ databases">
        <title>Sequencing the genomes of 1000 actinobacteria strains.</title>
        <authorList>
            <person name="Klenk H.-P."/>
        </authorList>
    </citation>
    <scope>NUCLEOTIDE SEQUENCE [LARGE SCALE GENOMIC DNA]</scope>
    <source>
        <strain evidence="9 10">DSM 44109</strain>
    </source>
</reference>